<dbReference type="Proteomes" id="UP001157353">
    <property type="component" value="Unassembled WGS sequence"/>
</dbReference>
<keyword evidence="2" id="KW-1185">Reference proteome</keyword>
<evidence type="ECO:0000313" key="2">
    <source>
        <dbReference type="Proteomes" id="UP001157353"/>
    </source>
</evidence>
<sequence>MILNVIPSYLLIGFVSFPLSDAVATELNSTANRSDSNSSIELILENTRFETSFDNWTDIEPVEIFNRRSESDYSVKVLDNGRRIERTIDVIENTAYSMKAYVRGRGQIGVNVGATVYSKNESSENWIEVNIAFYSGAETSVTVFAEYGNDEWPFDAFSVTQAEQLNAIDDDSLASMEAILANASFDAHFDNRGDGDTTSSYVADTMFSEWEKSIERNVAVTENRTYLLKAYVKGSTQFGVNVAGRLYSRSDINEDWSEVEIQFESGIETLVTLYTEYGGAEGCVDGLSLTLVS</sequence>
<dbReference type="RefSeq" id="WP_284202293.1">
    <property type="nucleotide sequence ID" value="NZ_BSPQ01000001.1"/>
</dbReference>
<gene>
    <name evidence="1" type="ORF">GCM10007916_02450</name>
</gene>
<name>A0ABQ6DVM9_9GAMM</name>
<evidence type="ECO:0008006" key="3">
    <source>
        <dbReference type="Google" id="ProtNLM"/>
    </source>
</evidence>
<accession>A0ABQ6DVM9</accession>
<evidence type="ECO:0000313" key="1">
    <source>
        <dbReference type="EMBL" id="GLS89178.1"/>
    </source>
</evidence>
<dbReference type="EMBL" id="BSPQ01000001">
    <property type="protein sequence ID" value="GLS89178.1"/>
    <property type="molecule type" value="Genomic_DNA"/>
</dbReference>
<proteinExistence type="predicted"/>
<comment type="caution">
    <text evidence="1">The sequence shown here is derived from an EMBL/GenBank/DDBJ whole genome shotgun (WGS) entry which is preliminary data.</text>
</comment>
<reference evidence="2" key="1">
    <citation type="journal article" date="2019" name="Int. J. Syst. Evol. Microbiol.">
        <title>The Global Catalogue of Microorganisms (GCM) 10K type strain sequencing project: providing services to taxonomists for standard genome sequencing and annotation.</title>
        <authorList>
            <consortium name="The Broad Institute Genomics Platform"/>
            <consortium name="The Broad Institute Genome Sequencing Center for Infectious Disease"/>
            <person name="Wu L."/>
            <person name="Ma J."/>
        </authorList>
    </citation>
    <scope>NUCLEOTIDE SEQUENCE [LARGE SCALE GENOMIC DNA]</scope>
    <source>
        <strain evidence="2">NBRC 103166</strain>
    </source>
</reference>
<dbReference type="Gene3D" id="2.60.120.260">
    <property type="entry name" value="Galactose-binding domain-like"/>
    <property type="match status" value="1"/>
</dbReference>
<organism evidence="1 2">
    <name type="scientific">Psychromonas marina</name>
    <dbReference type="NCBI Taxonomy" id="88364"/>
    <lineage>
        <taxon>Bacteria</taxon>
        <taxon>Pseudomonadati</taxon>
        <taxon>Pseudomonadota</taxon>
        <taxon>Gammaproteobacteria</taxon>
        <taxon>Alteromonadales</taxon>
        <taxon>Psychromonadaceae</taxon>
        <taxon>Psychromonas</taxon>
    </lineage>
</organism>
<protein>
    <recommendedName>
        <fullName evidence="3">CBM-cenC domain-containing protein</fullName>
    </recommendedName>
</protein>